<proteinExistence type="predicted"/>
<organism evidence="1 2">
    <name type="scientific">Chaenocephalus aceratus</name>
    <name type="common">Blackfin icefish</name>
    <name type="synonym">Chaenichthys aceratus</name>
    <dbReference type="NCBI Taxonomy" id="36190"/>
    <lineage>
        <taxon>Eukaryota</taxon>
        <taxon>Metazoa</taxon>
        <taxon>Chordata</taxon>
        <taxon>Craniata</taxon>
        <taxon>Vertebrata</taxon>
        <taxon>Euteleostomi</taxon>
        <taxon>Actinopterygii</taxon>
        <taxon>Neopterygii</taxon>
        <taxon>Teleostei</taxon>
        <taxon>Neoteleostei</taxon>
        <taxon>Acanthomorphata</taxon>
        <taxon>Eupercaria</taxon>
        <taxon>Perciformes</taxon>
        <taxon>Notothenioidei</taxon>
        <taxon>Channichthyidae</taxon>
        <taxon>Chaenocephalus</taxon>
    </lineage>
</organism>
<reference evidence="1" key="1">
    <citation type="submission" date="2022-05" db="EMBL/GenBank/DDBJ databases">
        <title>Chromosome-level genome of Chaenocephalus aceratus.</title>
        <authorList>
            <person name="Park H."/>
        </authorList>
    </citation>
    <scope>NUCLEOTIDE SEQUENCE</scope>
    <source>
        <strain evidence="1">KU_202001</strain>
    </source>
</reference>
<protein>
    <submittedName>
        <fullName evidence="1">Uncharacterized protein</fullName>
    </submittedName>
</protein>
<keyword evidence="2" id="KW-1185">Reference proteome</keyword>
<evidence type="ECO:0000313" key="1">
    <source>
        <dbReference type="EMBL" id="KAI4826734.1"/>
    </source>
</evidence>
<dbReference type="EMBL" id="CM043789">
    <property type="protein sequence ID" value="KAI4826734.1"/>
    <property type="molecule type" value="Genomic_DNA"/>
</dbReference>
<evidence type="ECO:0000313" key="2">
    <source>
        <dbReference type="Proteomes" id="UP001057452"/>
    </source>
</evidence>
<gene>
    <name evidence="1" type="ORF">KUCAC02_030167</name>
</gene>
<comment type="caution">
    <text evidence="1">The sequence shown here is derived from an EMBL/GenBank/DDBJ whole genome shotgun (WGS) entry which is preliminary data.</text>
</comment>
<accession>A0ACB9XHZ0</accession>
<name>A0ACB9XHZ0_CHAAC</name>
<dbReference type="Proteomes" id="UP001057452">
    <property type="component" value="Chromosome 5"/>
</dbReference>
<sequence>MLVTVFCAPRDSPETTFGLDVSPELELRDFIALCELESGIPAGEIQVTYIEQTLKDPTRALGTYGVKDGDVVVLRQVDRRAPPSQPAFPGLPHIDFRSITIPGTSSSSGQRGAIRPQQQQASQPQPQQQPQRASQSSTSSPQGMDDPALLQQMLLSNPHELSLLKERNPPLADALLSGDIERFTKVLLEQQQDRAKREQERIRLLTADPFDIDAQAKIAEDIRQHNVEENMTIAMEEAPESFGQVVMLYINCKANGHPVKAFVDSGAQMTIMSQACAERCNIMRLVDRRWAGIAKGVGTQKIIGRVHLAQVQIEGIFLPCSFSILEDQPMDMLLGLDMLKRHQCSIDLKRNLLLIGTTNTETSFLSEAELPECARLAYGPESREDNRPDETGDRELAEALQRSIQESDTADGQTTSPQPPPPLTLPRTLDQRSSSPSPSQSPSSGPPQTLDRSQSAPAALEQASVPGLIQDQPVPQDPPRPASSTEDTDVPRSPPADMTTASQGPEGGSESDEVMSSPVLPHAEELSPTQPMEQEVMGGHTTDAPEPGPSALNQPVDSVEMESPPASRGVASPERDQPEGEHGSNNIPSLAAALMELHELLVSNKRAQSQNGSTACFPSHPFTQETDHPEPRPQTPEDPPRINSTAIPAGAEPSDAKAHHAAAAVSDEGPSKGLAPVLSEQEERLDGDTLETAGGQKPLQRPERRADKCGRAEVNNISSFQTEPEDPPDPTGDPEVREPPEGQQGRGVADGRASGTNTPDSLGLQTEHTFLSPLSMAVGSPEERIQAAGFSAREAAEALEQAQGVVELALLALLARSITVPT</sequence>